<feature type="transmembrane region" description="Helical" evidence="1">
    <location>
        <begin position="35"/>
        <end position="55"/>
    </location>
</feature>
<feature type="transmembrane region" description="Helical" evidence="1">
    <location>
        <begin position="116"/>
        <end position="135"/>
    </location>
</feature>
<sequence length="472" mass="50127">MTVLPTDVDRHDPARPAGPVRRRWLGPLADARRDAVGALLGAVLVAAAFLVPHLHDDTVTPVVDPDRWGYYDFADAAPLFGWRLPHLGWGTPCAVVIAIAAVTWGPALARRLPWRALLASTWLTALGWAFALAMVDGWDRGFASKFRSPDEIPHEVPAFADVSRALHEFARRVPDHQPDSWNVQVAGHPPGAALVFVALDRIGLGGPTWAAIVSTLVGTSTVVAVLVTLRALRAADLARRAAPFLALAPAAIWIAVSADAIITGVVGWGVALLAVASNAATRWPTAVAAGALLGFGTYLSYGMILMVVPAVGVLLIARTATPLYGVVAGALAVAVAFTLGGFWWLDGYAAVKVRYGQGVAADRPYAYWVWANYGSLLCAVGLASSAALARVFSWPKLRALAPLHVIVVAFLLTVLIADLSGLSKAETERIWLPFATWIVAAPALLPPAHHRFWLAVQAVGALAINHLILTNW</sequence>
<gene>
    <name evidence="2" type="ORF">MMAD_39990</name>
</gene>
<dbReference type="AlphaFoldDB" id="A0A7I7XKF4"/>
<feature type="transmembrane region" description="Helical" evidence="1">
    <location>
        <begin position="244"/>
        <end position="275"/>
    </location>
</feature>
<keyword evidence="1" id="KW-1133">Transmembrane helix</keyword>
<accession>A0A7I7XKF4</accession>
<feature type="transmembrane region" description="Helical" evidence="1">
    <location>
        <begin position="209"/>
        <end position="232"/>
    </location>
</feature>
<keyword evidence="1" id="KW-0812">Transmembrane</keyword>
<evidence type="ECO:0000256" key="1">
    <source>
        <dbReference type="SAM" id="Phobius"/>
    </source>
</evidence>
<feature type="transmembrane region" description="Helical" evidence="1">
    <location>
        <begin position="452"/>
        <end position="469"/>
    </location>
</feature>
<evidence type="ECO:0000313" key="2">
    <source>
        <dbReference type="EMBL" id="BBZ29704.1"/>
    </source>
</evidence>
<dbReference type="KEGG" id="mmag:MMAD_39990"/>
<name>A0A7I7XKF4_9MYCO</name>
<dbReference type="Proteomes" id="UP000466517">
    <property type="component" value="Chromosome"/>
</dbReference>
<feature type="transmembrane region" description="Helical" evidence="1">
    <location>
        <begin position="323"/>
        <end position="345"/>
    </location>
</feature>
<dbReference type="EMBL" id="AP022610">
    <property type="protein sequence ID" value="BBZ29704.1"/>
    <property type="molecule type" value="Genomic_DNA"/>
</dbReference>
<evidence type="ECO:0000313" key="3">
    <source>
        <dbReference type="Proteomes" id="UP000466517"/>
    </source>
</evidence>
<feature type="transmembrane region" description="Helical" evidence="1">
    <location>
        <begin position="400"/>
        <end position="417"/>
    </location>
</feature>
<protein>
    <submittedName>
        <fullName evidence="2">Membrane protein</fullName>
    </submittedName>
</protein>
<keyword evidence="1" id="KW-0472">Membrane</keyword>
<organism evidence="2 3">
    <name type="scientific">Mycolicibacterium madagascariense</name>
    <dbReference type="NCBI Taxonomy" id="212765"/>
    <lineage>
        <taxon>Bacteria</taxon>
        <taxon>Bacillati</taxon>
        <taxon>Actinomycetota</taxon>
        <taxon>Actinomycetes</taxon>
        <taxon>Mycobacteriales</taxon>
        <taxon>Mycobacteriaceae</taxon>
        <taxon>Mycolicibacterium</taxon>
    </lineage>
</organism>
<keyword evidence="3" id="KW-1185">Reference proteome</keyword>
<proteinExistence type="predicted"/>
<reference evidence="2 3" key="1">
    <citation type="journal article" date="2019" name="Emerg. Microbes Infect.">
        <title>Comprehensive subspecies identification of 175 nontuberculous mycobacteria species based on 7547 genomic profiles.</title>
        <authorList>
            <person name="Matsumoto Y."/>
            <person name="Kinjo T."/>
            <person name="Motooka D."/>
            <person name="Nabeya D."/>
            <person name="Jung N."/>
            <person name="Uechi K."/>
            <person name="Horii T."/>
            <person name="Iida T."/>
            <person name="Fujita J."/>
            <person name="Nakamura S."/>
        </authorList>
    </citation>
    <scope>NUCLEOTIDE SEQUENCE [LARGE SCALE GENOMIC DNA]</scope>
    <source>
        <strain evidence="2 3">JCM 13574</strain>
    </source>
</reference>
<feature type="transmembrane region" description="Helical" evidence="1">
    <location>
        <begin position="365"/>
        <end position="388"/>
    </location>
</feature>
<feature type="transmembrane region" description="Helical" evidence="1">
    <location>
        <begin position="295"/>
        <end position="316"/>
    </location>
</feature>
<feature type="transmembrane region" description="Helical" evidence="1">
    <location>
        <begin position="89"/>
        <end position="109"/>
    </location>
</feature>